<keyword evidence="3 6" id="KW-0479">Metal-binding</keyword>
<keyword evidence="1" id="KW-0813">Transport</keyword>
<dbReference type="EMBL" id="LMTR01000033">
    <property type="protein sequence ID" value="KWT70246.1"/>
    <property type="molecule type" value="Genomic_DNA"/>
</dbReference>
<protein>
    <submittedName>
        <fullName evidence="8">Membrane c-type cytochrome cy</fullName>
    </submittedName>
</protein>
<dbReference type="InterPro" id="IPR036909">
    <property type="entry name" value="Cyt_c-like_dom_sf"/>
</dbReference>
<proteinExistence type="predicted"/>
<evidence type="ECO:0000256" key="6">
    <source>
        <dbReference type="PROSITE-ProRule" id="PRU00433"/>
    </source>
</evidence>
<evidence type="ECO:0000313" key="9">
    <source>
        <dbReference type="Proteomes" id="UP000059074"/>
    </source>
</evidence>
<gene>
    <name evidence="8" type="ORF">APY04_1071</name>
</gene>
<name>A0A109BKC1_HYPSL</name>
<keyword evidence="5 6" id="KW-0408">Iron</keyword>
<evidence type="ECO:0000256" key="5">
    <source>
        <dbReference type="ARBA" id="ARBA00023004"/>
    </source>
</evidence>
<evidence type="ECO:0000256" key="4">
    <source>
        <dbReference type="ARBA" id="ARBA00022982"/>
    </source>
</evidence>
<dbReference type="PROSITE" id="PS51007">
    <property type="entry name" value="CYTC"/>
    <property type="match status" value="1"/>
</dbReference>
<dbReference type="Pfam" id="PF00034">
    <property type="entry name" value="Cytochrom_C"/>
    <property type="match status" value="1"/>
</dbReference>
<keyword evidence="4" id="KW-0249">Electron transport</keyword>
<comment type="caution">
    <text evidence="8">The sequence shown here is derived from an EMBL/GenBank/DDBJ whole genome shotgun (WGS) entry which is preliminary data.</text>
</comment>
<dbReference type="OrthoDB" id="9805828at2"/>
<dbReference type="AlphaFoldDB" id="A0A109BKC1"/>
<evidence type="ECO:0000313" key="8">
    <source>
        <dbReference type="EMBL" id="KWT70246.1"/>
    </source>
</evidence>
<dbReference type="PRINTS" id="PR00604">
    <property type="entry name" value="CYTCHRMECIAB"/>
</dbReference>
<dbReference type="PANTHER" id="PTHR11961">
    <property type="entry name" value="CYTOCHROME C"/>
    <property type="match status" value="1"/>
</dbReference>
<keyword evidence="2 6" id="KW-0349">Heme</keyword>
<evidence type="ECO:0000256" key="3">
    <source>
        <dbReference type="ARBA" id="ARBA00022723"/>
    </source>
</evidence>
<organism evidence="8 9">
    <name type="scientific">Hyphomicrobium sulfonivorans</name>
    <dbReference type="NCBI Taxonomy" id="121290"/>
    <lineage>
        <taxon>Bacteria</taxon>
        <taxon>Pseudomonadati</taxon>
        <taxon>Pseudomonadota</taxon>
        <taxon>Alphaproteobacteria</taxon>
        <taxon>Hyphomicrobiales</taxon>
        <taxon>Hyphomicrobiaceae</taxon>
        <taxon>Hyphomicrobium</taxon>
    </lineage>
</organism>
<dbReference type="PATRIC" id="fig|121290.4.peg.2272"/>
<evidence type="ECO:0000259" key="7">
    <source>
        <dbReference type="PROSITE" id="PS51007"/>
    </source>
</evidence>
<dbReference type="STRING" id="121290.APY04_1071"/>
<dbReference type="GO" id="GO:0009055">
    <property type="term" value="F:electron transfer activity"/>
    <property type="evidence" value="ECO:0007669"/>
    <property type="project" value="InterPro"/>
</dbReference>
<dbReference type="RefSeq" id="WP_068460389.1">
    <property type="nucleotide sequence ID" value="NZ_LMTR01000033.1"/>
</dbReference>
<evidence type="ECO:0000256" key="1">
    <source>
        <dbReference type="ARBA" id="ARBA00022448"/>
    </source>
</evidence>
<dbReference type="GO" id="GO:0046872">
    <property type="term" value="F:metal ion binding"/>
    <property type="evidence" value="ECO:0007669"/>
    <property type="project" value="UniProtKB-KW"/>
</dbReference>
<reference evidence="8 9" key="1">
    <citation type="submission" date="2015-10" db="EMBL/GenBank/DDBJ databases">
        <title>Transcriptomic analysis of a linuron degrading triple-species bacterial consortium.</title>
        <authorList>
            <person name="Albers P."/>
        </authorList>
    </citation>
    <scope>NUCLEOTIDE SEQUENCE [LARGE SCALE GENOMIC DNA]</scope>
    <source>
        <strain evidence="8 9">WDL6</strain>
    </source>
</reference>
<dbReference type="InterPro" id="IPR002327">
    <property type="entry name" value="Cyt_c_1A/1B"/>
</dbReference>
<keyword evidence="9" id="KW-1185">Reference proteome</keyword>
<feature type="domain" description="Cytochrome c" evidence="7">
    <location>
        <begin position="82"/>
        <end position="182"/>
    </location>
</feature>
<accession>A0A109BKC1</accession>
<dbReference type="Proteomes" id="UP000059074">
    <property type="component" value="Unassembled WGS sequence"/>
</dbReference>
<evidence type="ECO:0000256" key="2">
    <source>
        <dbReference type="ARBA" id="ARBA00022617"/>
    </source>
</evidence>
<dbReference type="SUPFAM" id="SSF46626">
    <property type="entry name" value="Cytochrome c"/>
    <property type="match status" value="1"/>
</dbReference>
<dbReference type="Gene3D" id="1.10.760.10">
    <property type="entry name" value="Cytochrome c-like domain"/>
    <property type="match status" value="1"/>
</dbReference>
<sequence length="182" mass="18403">MQVDTFELSKIAGAFICALLVIVASRVAIEIGQHHSTPQAPGYVLPMPSADGAAAGGGGDAPATEAPAAFDPAAVAQAAESASVDAGAKVFKKCSACHTAEAGGPNKVGPNLGGLVGRGKGSHEGFAYSDAMKAKGGDWSMADLASFLHNPKEFVPGTKMMFPGIKDSTELADLIAYLNSNK</sequence>
<dbReference type="GO" id="GO:0020037">
    <property type="term" value="F:heme binding"/>
    <property type="evidence" value="ECO:0007669"/>
    <property type="project" value="InterPro"/>
</dbReference>
<dbReference type="InterPro" id="IPR009056">
    <property type="entry name" value="Cyt_c-like_dom"/>
</dbReference>